<dbReference type="GO" id="GO:1904669">
    <property type="term" value="P:ATP export"/>
    <property type="evidence" value="ECO:0007669"/>
    <property type="project" value="EnsemblFungi"/>
</dbReference>
<dbReference type="InterPro" id="IPR003903">
    <property type="entry name" value="UIM_dom"/>
</dbReference>
<dbReference type="SUPFAM" id="SSF48464">
    <property type="entry name" value="ENTH/VHS domain"/>
    <property type="match status" value="1"/>
</dbReference>
<dbReference type="InterPro" id="IPR013083">
    <property type="entry name" value="Znf_RING/FYVE/PHD"/>
</dbReference>
<dbReference type="GO" id="GO:0043130">
    <property type="term" value="F:ubiquitin binding"/>
    <property type="evidence" value="ECO:0007669"/>
    <property type="project" value="EnsemblFungi"/>
</dbReference>
<feature type="compositionally biased region" description="Polar residues" evidence="11">
    <location>
        <begin position="523"/>
        <end position="532"/>
    </location>
</feature>
<dbReference type="AlphaFoldDB" id="A0A1G4IU95"/>
<dbReference type="InterPro" id="IPR011011">
    <property type="entry name" value="Znf_FYVE_PHD"/>
</dbReference>
<feature type="domain" description="FYVE-type" evidence="12">
    <location>
        <begin position="172"/>
        <end position="232"/>
    </location>
</feature>
<dbReference type="EMBL" id="LT598456">
    <property type="protein sequence ID" value="SCU80280.1"/>
    <property type="molecule type" value="Genomic_DNA"/>
</dbReference>
<feature type="compositionally biased region" description="Polar residues" evidence="11">
    <location>
        <begin position="547"/>
        <end position="559"/>
    </location>
</feature>
<dbReference type="GO" id="GO:1903319">
    <property type="term" value="P:positive regulation of protein maturation"/>
    <property type="evidence" value="ECO:0007669"/>
    <property type="project" value="EnsemblFungi"/>
</dbReference>
<evidence type="ECO:0000313" key="15">
    <source>
        <dbReference type="Proteomes" id="UP000190274"/>
    </source>
</evidence>
<dbReference type="GO" id="GO:0043328">
    <property type="term" value="P:protein transport to vacuole involved in ubiquitin-dependent protein catabolic process via the multivesicular body sorting pathway"/>
    <property type="evidence" value="ECO:0007669"/>
    <property type="project" value="TreeGrafter"/>
</dbReference>
<evidence type="ECO:0000256" key="6">
    <source>
        <dbReference type="ARBA" id="ARBA00022753"/>
    </source>
</evidence>
<evidence type="ECO:0000256" key="7">
    <source>
        <dbReference type="ARBA" id="ARBA00022771"/>
    </source>
</evidence>
<dbReference type="InterPro" id="IPR000306">
    <property type="entry name" value="Znf_FYVE"/>
</dbReference>
<sequence length="635" mass="71611">MSSSVTTPSQLDSLIQRATSESIPHGAVDLTVALEISDIIKSKRIAARDGMRCIKKRIVATRSNPNTNLSAWTLTELCLKNCGLPFIREVCSREFMDSLERAILDNDNHEELERMCKNILQNLNAAFKNDSQLGYVSKVYQRLTSRGVEFPPNPSGSELAAAMFESKTPADWVDSDVCMICSEKFTLLNRKHHCRSCGGIFCQDHSSHNISLPELGIYDPVRVCDDCYEEYDFKHQSGRKHERKKSSNSRNMSMNTKLQEDEELRRAIELSLKESRSNDVSVPVVPSLPVAEEAPVNTDEELDEDLKAAIEASLRDAEELKKRQEADSAAQAVSLNRPPSAEREMPRQEYGLSIAEEDDIQLFATLVQRMKTQPATAVLEDTQLQQLYRKVMGSVPKLNHSLNNSIQKYNSLVNMNGKISDIMNIYDSLLEKQLRSIDIHQQYSMPLPSDPYAYYNVAQQEPPSVSRASNLPVNIRNGDTMRNPMISDSHFDSVAPPPNPALSPQGYQTSMPLANHINVQRQSDLHTSNVAQRASIRQRPYPDEYEQPQSSDQNLTSIPSEPPYPKEDNVLAEPAKGPYPKEETAPVIETQKSQDEKNITKFDFPTVPIHAPPKKEEEVRYAEEIPDREELLIEL</sequence>
<dbReference type="Pfam" id="PF01363">
    <property type="entry name" value="FYVE"/>
    <property type="match status" value="1"/>
</dbReference>
<dbReference type="GO" id="GO:0008270">
    <property type="term" value="F:zinc ion binding"/>
    <property type="evidence" value="ECO:0007669"/>
    <property type="project" value="UniProtKB-KW"/>
</dbReference>
<dbReference type="CDD" id="cd16979">
    <property type="entry name" value="VHS_Vps27"/>
    <property type="match status" value="1"/>
</dbReference>
<dbReference type="Pfam" id="PF23625">
    <property type="entry name" value="UIM_2"/>
    <property type="match status" value="2"/>
</dbReference>
<feature type="region of interest" description="Disordered" evidence="11">
    <location>
        <begin position="238"/>
        <end position="260"/>
    </location>
</feature>
<dbReference type="GO" id="GO:0046982">
    <property type="term" value="F:protein heterodimerization activity"/>
    <property type="evidence" value="ECO:0007669"/>
    <property type="project" value="EnsemblFungi"/>
</dbReference>
<organism evidence="14 15">
    <name type="scientific">Lachancea dasiensis</name>
    <dbReference type="NCBI Taxonomy" id="1072105"/>
    <lineage>
        <taxon>Eukaryota</taxon>
        <taxon>Fungi</taxon>
        <taxon>Dikarya</taxon>
        <taxon>Ascomycota</taxon>
        <taxon>Saccharomycotina</taxon>
        <taxon>Saccharomycetes</taxon>
        <taxon>Saccharomycetales</taxon>
        <taxon>Saccharomycetaceae</taxon>
        <taxon>Lachancea</taxon>
    </lineage>
</organism>
<feature type="domain" description="VHS" evidence="13">
    <location>
        <begin position="20"/>
        <end position="151"/>
    </location>
</feature>
<dbReference type="GO" id="GO:0140504">
    <property type="term" value="P:microlipophagy"/>
    <property type="evidence" value="ECO:0007669"/>
    <property type="project" value="EnsemblFungi"/>
</dbReference>
<dbReference type="Proteomes" id="UP000190274">
    <property type="component" value="Chromosome B"/>
</dbReference>
<comment type="similarity">
    <text evidence="2">Belongs to the VPS27 family.</text>
</comment>
<dbReference type="GO" id="GO:0005774">
    <property type="term" value="C:vacuolar membrane"/>
    <property type="evidence" value="ECO:0007669"/>
    <property type="project" value="EnsemblFungi"/>
</dbReference>
<keyword evidence="6" id="KW-0967">Endosome</keyword>
<keyword evidence="8" id="KW-0862">Zinc</keyword>
<dbReference type="SMART" id="SM00726">
    <property type="entry name" value="UIM"/>
    <property type="match status" value="2"/>
</dbReference>
<dbReference type="Gene3D" id="1.25.40.90">
    <property type="match status" value="1"/>
</dbReference>
<keyword evidence="5" id="KW-0677">Repeat</keyword>
<feature type="region of interest" description="Disordered" evidence="11">
    <location>
        <begin position="464"/>
        <end position="509"/>
    </location>
</feature>
<dbReference type="InterPro" id="IPR002014">
    <property type="entry name" value="VHS_dom"/>
</dbReference>
<dbReference type="GO" id="GO:0019904">
    <property type="term" value="F:protein domain specific binding"/>
    <property type="evidence" value="ECO:0007669"/>
    <property type="project" value="EnsemblFungi"/>
</dbReference>
<dbReference type="InterPro" id="IPR017455">
    <property type="entry name" value="Znf_FYVE-rel"/>
</dbReference>
<dbReference type="Gene3D" id="1.20.5.1940">
    <property type="match status" value="1"/>
</dbReference>
<dbReference type="PROSITE" id="PS50178">
    <property type="entry name" value="ZF_FYVE"/>
    <property type="match status" value="1"/>
</dbReference>
<dbReference type="GO" id="GO:0033565">
    <property type="term" value="C:ESCRT-0 complex"/>
    <property type="evidence" value="ECO:0007669"/>
    <property type="project" value="EnsemblFungi"/>
</dbReference>
<dbReference type="GO" id="GO:0006623">
    <property type="term" value="P:protein targeting to vacuole"/>
    <property type="evidence" value="ECO:0007669"/>
    <property type="project" value="EnsemblFungi"/>
</dbReference>
<feature type="compositionally biased region" description="Basic residues" evidence="11">
    <location>
        <begin position="238"/>
        <end position="247"/>
    </location>
</feature>
<protein>
    <recommendedName>
        <fullName evidence="3">Vacuolar protein sorting-associated protein 27</fullName>
    </recommendedName>
</protein>
<dbReference type="PANTHER" id="PTHR47794:SF1">
    <property type="entry name" value="VACUOLAR PROTEIN SORTING-ASSOCIATED PROTEIN 27"/>
    <property type="match status" value="1"/>
</dbReference>
<dbReference type="Gene3D" id="6.10.140.100">
    <property type="match status" value="1"/>
</dbReference>
<dbReference type="GO" id="GO:0006995">
    <property type="term" value="P:cellular response to nitrogen starvation"/>
    <property type="evidence" value="ECO:0007669"/>
    <property type="project" value="EnsemblFungi"/>
</dbReference>
<dbReference type="Pfam" id="PF21356">
    <property type="entry name" value="Vps27_GAT-like"/>
    <property type="match status" value="1"/>
</dbReference>
<evidence type="ECO:0000256" key="11">
    <source>
        <dbReference type="SAM" id="MobiDB-lite"/>
    </source>
</evidence>
<dbReference type="SMART" id="SM00288">
    <property type="entry name" value="VHS"/>
    <property type="match status" value="1"/>
</dbReference>
<dbReference type="Gene3D" id="3.30.40.10">
    <property type="entry name" value="Zinc/RING finger domain, C3HC4 (zinc finger)"/>
    <property type="match status" value="1"/>
</dbReference>
<evidence type="ECO:0000256" key="3">
    <source>
        <dbReference type="ARBA" id="ARBA00017753"/>
    </source>
</evidence>
<evidence type="ECO:0000256" key="2">
    <source>
        <dbReference type="ARBA" id="ARBA00008597"/>
    </source>
</evidence>
<evidence type="ECO:0000259" key="12">
    <source>
        <dbReference type="PROSITE" id="PS50178"/>
    </source>
</evidence>
<evidence type="ECO:0000256" key="5">
    <source>
        <dbReference type="ARBA" id="ARBA00022737"/>
    </source>
</evidence>
<gene>
    <name evidence="14" type="ORF">LADA_0B06172G</name>
</gene>
<feature type="region of interest" description="Disordered" evidence="11">
    <location>
        <begin position="319"/>
        <end position="346"/>
    </location>
</feature>
<keyword evidence="15" id="KW-1185">Reference proteome</keyword>
<dbReference type="GO" id="GO:0070530">
    <property type="term" value="F:K63-linked polyubiquitin modification-dependent protein binding"/>
    <property type="evidence" value="ECO:0007669"/>
    <property type="project" value="EnsemblFungi"/>
</dbReference>
<dbReference type="OrthoDB" id="957735at2759"/>
<dbReference type="PANTHER" id="PTHR47794">
    <property type="entry name" value="VACUOLAR PROTEIN SORTING-ASSOCIATED PROTEIN 27"/>
    <property type="match status" value="1"/>
</dbReference>
<dbReference type="GO" id="GO:0010008">
    <property type="term" value="C:endosome membrane"/>
    <property type="evidence" value="ECO:0007669"/>
    <property type="project" value="UniProtKB-SubCell"/>
</dbReference>
<dbReference type="Pfam" id="PF00790">
    <property type="entry name" value="VHS"/>
    <property type="match status" value="1"/>
</dbReference>
<evidence type="ECO:0000256" key="9">
    <source>
        <dbReference type="ARBA" id="ARBA00023136"/>
    </source>
</evidence>
<evidence type="ECO:0000256" key="4">
    <source>
        <dbReference type="ARBA" id="ARBA00022723"/>
    </source>
</evidence>
<reference evidence="15" key="1">
    <citation type="submission" date="2016-03" db="EMBL/GenBank/DDBJ databases">
        <authorList>
            <person name="Devillers H."/>
        </authorList>
    </citation>
    <scope>NUCLEOTIDE SEQUENCE [LARGE SCALE GENOMIC DNA]</scope>
</reference>
<dbReference type="InterPro" id="IPR008942">
    <property type="entry name" value="ENTH_VHS"/>
</dbReference>
<dbReference type="PROSITE" id="PS50179">
    <property type="entry name" value="VHS"/>
    <property type="match status" value="1"/>
</dbReference>
<dbReference type="GO" id="GO:0045053">
    <property type="term" value="P:protein retention in Golgi apparatus"/>
    <property type="evidence" value="ECO:0007669"/>
    <property type="project" value="EnsemblFungi"/>
</dbReference>
<evidence type="ECO:0000256" key="10">
    <source>
        <dbReference type="PROSITE-ProRule" id="PRU00091"/>
    </source>
</evidence>
<feature type="region of interest" description="Disordered" evidence="11">
    <location>
        <begin position="523"/>
        <end position="621"/>
    </location>
</feature>
<dbReference type="SMART" id="SM00064">
    <property type="entry name" value="FYVE"/>
    <property type="match status" value="1"/>
</dbReference>
<accession>A0A1G4IU95</accession>
<keyword evidence="9" id="KW-0472">Membrane</keyword>
<dbReference type="CDD" id="cd21385">
    <property type="entry name" value="GAT_Vps27"/>
    <property type="match status" value="1"/>
</dbReference>
<evidence type="ECO:0000313" key="14">
    <source>
        <dbReference type="EMBL" id="SCU80280.1"/>
    </source>
</evidence>
<proteinExistence type="inferred from homology"/>
<dbReference type="GO" id="GO:0036435">
    <property type="term" value="F:K48-linked polyubiquitin modification-dependent protein binding"/>
    <property type="evidence" value="ECO:0007669"/>
    <property type="project" value="EnsemblFungi"/>
</dbReference>
<evidence type="ECO:0000256" key="1">
    <source>
        <dbReference type="ARBA" id="ARBA00004125"/>
    </source>
</evidence>
<name>A0A1G4IU95_9SACH</name>
<dbReference type="InterPro" id="IPR049425">
    <property type="entry name" value="Vps27_GAT-like"/>
</dbReference>
<dbReference type="GO" id="GO:0009306">
    <property type="term" value="P:protein secretion"/>
    <property type="evidence" value="ECO:0007669"/>
    <property type="project" value="EnsemblFungi"/>
</dbReference>
<keyword evidence="7 10" id="KW-0863">Zinc-finger</keyword>
<dbReference type="SUPFAM" id="SSF57903">
    <property type="entry name" value="FYVE/PHD zinc finger"/>
    <property type="match status" value="1"/>
</dbReference>
<dbReference type="STRING" id="1266660.A0A1G4IU95"/>
<keyword evidence="4" id="KW-0479">Metal-binding</keyword>
<dbReference type="PROSITE" id="PS50330">
    <property type="entry name" value="UIM"/>
    <property type="match status" value="1"/>
</dbReference>
<evidence type="ECO:0000259" key="13">
    <source>
        <dbReference type="PROSITE" id="PS50179"/>
    </source>
</evidence>
<comment type="subcellular location">
    <subcellularLocation>
        <location evidence="1">Endosome membrane</location>
        <topology evidence="1">Peripheral membrane protein</topology>
        <orientation evidence="1">Cytoplasmic side</orientation>
    </subcellularLocation>
</comment>
<dbReference type="GO" id="GO:0032266">
    <property type="term" value="F:phosphatidylinositol-3-phosphate binding"/>
    <property type="evidence" value="ECO:0007669"/>
    <property type="project" value="EnsemblFungi"/>
</dbReference>
<evidence type="ECO:0000256" key="8">
    <source>
        <dbReference type="ARBA" id="ARBA00022833"/>
    </source>
</evidence>